<protein>
    <submittedName>
        <fullName evidence="1">Uncharacterized protein</fullName>
    </submittedName>
</protein>
<evidence type="ECO:0000313" key="2">
    <source>
        <dbReference type="Proteomes" id="UP000595064"/>
    </source>
</evidence>
<proteinExistence type="predicted"/>
<sequence length="192" mass="22133">MTIDYPKIRIILNKYLFGEICLNVETSATVPESIEDLASTEFSREGDPNDHELFEKYYSIVNKNQGINFKIYTFKGKIWSSGLDFHGFRLSTILKMINKPANMRLFLDSKNSDGALIINDLCVCRFSYHKENPLALTFETNAAMIDDMKNRKISTKTVENDFTEISEVLARRNNRKLRKIKQILVATGHILK</sequence>
<name>A0A7T2YVA5_9BURK</name>
<dbReference type="KEGG" id="dla:I6G47_04825"/>
<accession>A0A7T2YVA5</accession>
<organism evidence="1 2">
    <name type="scientific">Delftia lacustris</name>
    <dbReference type="NCBI Taxonomy" id="558537"/>
    <lineage>
        <taxon>Bacteria</taxon>
        <taxon>Pseudomonadati</taxon>
        <taxon>Pseudomonadota</taxon>
        <taxon>Betaproteobacteria</taxon>
        <taxon>Burkholderiales</taxon>
        <taxon>Comamonadaceae</taxon>
        <taxon>Delftia</taxon>
    </lineage>
</organism>
<keyword evidence="2" id="KW-1185">Reference proteome</keyword>
<dbReference type="AlphaFoldDB" id="A0A7T2YVA5"/>
<evidence type="ECO:0000313" key="1">
    <source>
        <dbReference type="EMBL" id="QPS82409.1"/>
    </source>
</evidence>
<gene>
    <name evidence="1" type="ORF">I6G47_04825</name>
</gene>
<dbReference type="Proteomes" id="UP000595064">
    <property type="component" value="Chromosome"/>
</dbReference>
<reference evidence="1 2" key="1">
    <citation type="submission" date="2020-12" db="EMBL/GenBank/DDBJ databases">
        <title>FDA dAtabase for Regulatory Grade micrObial Sequences (FDA-ARGOS): Supporting development and validation of Infectious Disease Dx tests.</title>
        <authorList>
            <person name="Sproer C."/>
            <person name="Gronow S."/>
            <person name="Severitt S."/>
            <person name="Schroder I."/>
            <person name="Tallon L."/>
            <person name="Sadzewicz L."/>
            <person name="Zhao X."/>
            <person name="Boylan J."/>
            <person name="Ott S."/>
            <person name="Bowen H."/>
            <person name="Vavikolanu K."/>
            <person name="Mehta A."/>
            <person name="Aluvathingal J."/>
            <person name="Nadendla S."/>
            <person name="Lowell S."/>
            <person name="Myers T."/>
            <person name="Yan Y."/>
            <person name="Sichtig H."/>
        </authorList>
    </citation>
    <scope>NUCLEOTIDE SEQUENCE [LARGE SCALE GENOMIC DNA]</scope>
    <source>
        <strain evidence="1 2">FDAARGOS_890</strain>
    </source>
</reference>
<dbReference type="EMBL" id="CP065748">
    <property type="protein sequence ID" value="QPS82409.1"/>
    <property type="molecule type" value="Genomic_DNA"/>
</dbReference>
<dbReference type="RefSeq" id="WP_151019766.1">
    <property type="nucleotide sequence ID" value="NZ_CP065748.1"/>
</dbReference>